<name>A0ABN8XIW0_RANTA</name>
<organism evidence="1 2">
    <name type="scientific">Rangifer tarandus platyrhynchus</name>
    <name type="common">Svalbard reindeer</name>
    <dbReference type="NCBI Taxonomy" id="3082113"/>
    <lineage>
        <taxon>Eukaryota</taxon>
        <taxon>Metazoa</taxon>
        <taxon>Chordata</taxon>
        <taxon>Craniata</taxon>
        <taxon>Vertebrata</taxon>
        <taxon>Euteleostomi</taxon>
        <taxon>Mammalia</taxon>
        <taxon>Eutheria</taxon>
        <taxon>Laurasiatheria</taxon>
        <taxon>Artiodactyla</taxon>
        <taxon>Ruminantia</taxon>
        <taxon>Pecora</taxon>
        <taxon>Cervidae</taxon>
        <taxon>Odocoileinae</taxon>
        <taxon>Rangifer</taxon>
    </lineage>
</organism>
<evidence type="ECO:0000313" key="1">
    <source>
        <dbReference type="EMBL" id="CAI9149333.1"/>
    </source>
</evidence>
<gene>
    <name evidence="1" type="ORF">MRATA1EN1_LOCUS30951</name>
</gene>
<keyword evidence="2" id="KW-1185">Reference proteome</keyword>
<dbReference type="EMBL" id="CATKSN020000240">
    <property type="protein sequence ID" value="CAI9149333.1"/>
    <property type="molecule type" value="Genomic_DNA"/>
</dbReference>
<comment type="caution">
    <text evidence="1">The sequence shown here is derived from an EMBL/GenBank/DDBJ whole genome shotgun (WGS) entry which is preliminary data.</text>
</comment>
<evidence type="ECO:0000313" key="2">
    <source>
        <dbReference type="Proteomes" id="UP001176941"/>
    </source>
</evidence>
<accession>A0ABN8XIW0</accession>
<sequence length="134" mass="15010">MKAGTPAHWLPSLREGAYPREDRVGSRRPRRSRACILLENKRLVAAMSLNLFVLNASSSVRLLRPQAAGEHPRLTLQPLMRHGVQGTTADSTYNSPLMASIKACECWRIALAGFSVSCCGECWRVSRFSKRRTR</sequence>
<dbReference type="Proteomes" id="UP001176941">
    <property type="component" value="Unassembled WGS sequence"/>
</dbReference>
<reference evidence="1" key="1">
    <citation type="submission" date="2023-04" db="EMBL/GenBank/DDBJ databases">
        <authorList>
            <consortium name="ELIXIR-Norway"/>
        </authorList>
    </citation>
    <scope>NUCLEOTIDE SEQUENCE [LARGE SCALE GENOMIC DNA]</scope>
</reference>
<protein>
    <submittedName>
        <fullName evidence="1">Uncharacterized protein</fullName>
    </submittedName>
</protein>
<proteinExistence type="predicted"/>